<sequence>MMEKYRPALLILVSLVLGALTWLDNRAVPVPEATAPAVTAETAAAETPEATTEPEESAEPEEDVASEEPPTSGNPLASFDKASLENWVERPLFAPSRKRPPAQAVADAGPKLQPPPDYRLLGVVLNPHRTIALLRREGTNVDVRVQVGDMIGGWHVASVEREAVTLRRDEDTSQIVRFKKDCANAPGIACP</sequence>
<name>A0A1I7NRX3_9HYPH</name>
<organism evidence="2 3">
    <name type="scientific">Hyphomicrobium facile</name>
    <dbReference type="NCBI Taxonomy" id="51670"/>
    <lineage>
        <taxon>Bacteria</taxon>
        <taxon>Pseudomonadati</taxon>
        <taxon>Pseudomonadota</taxon>
        <taxon>Alphaproteobacteria</taxon>
        <taxon>Hyphomicrobiales</taxon>
        <taxon>Hyphomicrobiaceae</taxon>
        <taxon>Hyphomicrobium</taxon>
    </lineage>
</organism>
<feature type="region of interest" description="Disordered" evidence="1">
    <location>
        <begin position="92"/>
        <end position="113"/>
    </location>
</feature>
<accession>A0A1I7NRX3</accession>
<dbReference type="AlphaFoldDB" id="A0A1I7NRX3"/>
<feature type="compositionally biased region" description="Low complexity" evidence="1">
    <location>
        <begin position="34"/>
        <end position="51"/>
    </location>
</feature>
<feature type="region of interest" description="Disordered" evidence="1">
    <location>
        <begin position="34"/>
        <end position="78"/>
    </location>
</feature>
<evidence type="ECO:0008006" key="4">
    <source>
        <dbReference type="Google" id="ProtNLM"/>
    </source>
</evidence>
<reference evidence="3" key="1">
    <citation type="submission" date="2016-10" db="EMBL/GenBank/DDBJ databases">
        <authorList>
            <person name="Varghese N."/>
            <person name="Submissions S."/>
        </authorList>
    </citation>
    <scope>NUCLEOTIDE SEQUENCE [LARGE SCALE GENOMIC DNA]</scope>
    <source>
        <strain evidence="3">DSM 1565</strain>
    </source>
</reference>
<dbReference type="RefSeq" id="WP_092868640.1">
    <property type="nucleotide sequence ID" value="NZ_FPCH01000003.1"/>
</dbReference>
<evidence type="ECO:0000313" key="2">
    <source>
        <dbReference type="EMBL" id="SFV37352.1"/>
    </source>
</evidence>
<dbReference type="Proteomes" id="UP000199423">
    <property type="component" value="Unassembled WGS sequence"/>
</dbReference>
<proteinExistence type="predicted"/>
<evidence type="ECO:0000313" key="3">
    <source>
        <dbReference type="Proteomes" id="UP000199423"/>
    </source>
</evidence>
<dbReference type="STRING" id="51670.SAMN04488557_3119"/>
<dbReference type="OrthoDB" id="8366079at2"/>
<feature type="compositionally biased region" description="Acidic residues" evidence="1">
    <location>
        <begin position="52"/>
        <end position="66"/>
    </location>
</feature>
<dbReference type="EMBL" id="FPCH01000003">
    <property type="protein sequence ID" value="SFV37352.1"/>
    <property type="molecule type" value="Genomic_DNA"/>
</dbReference>
<protein>
    <recommendedName>
        <fullName evidence="4">General secretion pathway protein N</fullName>
    </recommendedName>
</protein>
<evidence type="ECO:0000256" key="1">
    <source>
        <dbReference type="SAM" id="MobiDB-lite"/>
    </source>
</evidence>
<keyword evidence="3" id="KW-1185">Reference proteome</keyword>
<gene>
    <name evidence="2" type="ORF">SAMN04488557_3119</name>
</gene>